<gene>
    <name evidence="3" type="ORF">HRUBRA_00434</name>
</gene>
<evidence type="ECO:0000259" key="1">
    <source>
        <dbReference type="Pfam" id="PF00501"/>
    </source>
</evidence>
<dbReference type="SUPFAM" id="SSF56801">
    <property type="entry name" value="Acetyl-CoA synthetase-like"/>
    <property type="match status" value="1"/>
</dbReference>
<feature type="domain" description="AMP-dependent synthetase/ligase" evidence="1">
    <location>
        <begin position="18"/>
        <end position="372"/>
    </location>
</feature>
<evidence type="ECO:0000259" key="2">
    <source>
        <dbReference type="Pfam" id="PF13193"/>
    </source>
</evidence>
<dbReference type="STRING" id="1265313.HRUBRA_00434"/>
<keyword evidence="3" id="KW-0436">Ligase</keyword>
<reference evidence="3 4" key="1">
    <citation type="journal article" date="2014" name="Genome Announc.">
        <title>Genome Sequence of Gammaproteobacterial Pseudohaliea rubra Type Strain DSM 19751, Isolated from Coastal Seawater of the Mediterranean Sea.</title>
        <authorList>
            <person name="Spring S."/>
            <person name="Fiebig A."/>
            <person name="Riedel T."/>
            <person name="Goker M."/>
            <person name="Klenk H.P."/>
        </authorList>
    </citation>
    <scope>NUCLEOTIDE SEQUENCE [LARGE SCALE GENOMIC DNA]</scope>
    <source>
        <strain evidence="3 4">DSM 19751</strain>
    </source>
</reference>
<dbReference type="GO" id="GO:0004467">
    <property type="term" value="F:long-chain fatty acid-CoA ligase activity"/>
    <property type="evidence" value="ECO:0007669"/>
    <property type="project" value="UniProtKB-EC"/>
</dbReference>
<dbReference type="eggNOG" id="COG0318">
    <property type="taxonomic scope" value="Bacteria"/>
</dbReference>
<dbReference type="InterPro" id="IPR025110">
    <property type="entry name" value="AMP-bd_C"/>
</dbReference>
<comment type="caution">
    <text evidence="3">The sequence shown here is derived from an EMBL/GenBank/DDBJ whole genome shotgun (WGS) entry which is preliminary data.</text>
</comment>
<dbReference type="Pfam" id="PF13193">
    <property type="entry name" value="AMP-binding_C"/>
    <property type="match status" value="1"/>
</dbReference>
<dbReference type="PROSITE" id="PS00455">
    <property type="entry name" value="AMP_BINDING"/>
    <property type="match status" value="1"/>
</dbReference>
<dbReference type="Proteomes" id="UP000029640">
    <property type="component" value="Unassembled WGS sequence"/>
</dbReference>
<dbReference type="InterPro" id="IPR042099">
    <property type="entry name" value="ANL_N_sf"/>
</dbReference>
<organism evidence="3 4">
    <name type="scientific">Pseudohaliea rubra DSM 19751</name>
    <dbReference type="NCBI Taxonomy" id="1265313"/>
    <lineage>
        <taxon>Bacteria</taxon>
        <taxon>Pseudomonadati</taxon>
        <taxon>Pseudomonadota</taxon>
        <taxon>Gammaproteobacteria</taxon>
        <taxon>Cellvibrionales</taxon>
        <taxon>Halieaceae</taxon>
        <taxon>Pseudohaliea</taxon>
    </lineage>
</organism>
<dbReference type="Gene3D" id="3.40.50.12780">
    <property type="entry name" value="N-terminal domain of ligase-like"/>
    <property type="match status" value="1"/>
</dbReference>
<dbReference type="Gene3D" id="3.30.300.30">
    <property type="match status" value="1"/>
</dbReference>
<dbReference type="AlphaFoldDB" id="A0A095XYX1"/>
<dbReference type="EC" id="6.2.1.3" evidence="3"/>
<dbReference type="EMBL" id="AUVB01000013">
    <property type="protein sequence ID" value="KGE04961.1"/>
    <property type="molecule type" value="Genomic_DNA"/>
</dbReference>
<dbReference type="PANTHER" id="PTHR43767">
    <property type="entry name" value="LONG-CHAIN-FATTY-ACID--COA LIGASE"/>
    <property type="match status" value="1"/>
</dbReference>
<protein>
    <submittedName>
        <fullName evidence="3">Long-chain-fatty-acid--CoA ligase</fullName>
        <ecNumber evidence="3">6.2.1.3</ecNumber>
    </submittedName>
</protein>
<proteinExistence type="predicted"/>
<evidence type="ECO:0000313" key="4">
    <source>
        <dbReference type="Proteomes" id="UP000029640"/>
    </source>
</evidence>
<feature type="domain" description="AMP-binding enzyme C-terminal" evidence="2">
    <location>
        <begin position="428"/>
        <end position="502"/>
    </location>
</feature>
<dbReference type="HOGENOM" id="CLU_000022_59_0_6"/>
<name>A0A095XYX1_9GAMM</name>
<dbReference type="OrthoDB" id="9803968at2"/>
<dbReference type="InterPro" id="IPR020845">
    <property type="entry name" value="AMP-binding_CS"/>
</dbReference>
<dbReference type="InterPro" id="IPR000873">
    <property type="entry name" value="AMP-dep_synth/lig_dom"/>
</dbReference>
<dbReference type="InterPro" id="IPR050237">
    <property type="entry name" value="ATP-dep_AMP-bd_enzyme"/>
</dbReference>
<dbReference type="InterPro" id="IPR045851">
    <property type="entry name" value="AMP-bd_C_sf"/>
</dbReference>
<dbReference type="Pfam" id="PF00501">
    <property type="entry name" value="AMP-binding"/>
    <property type="match status" value="1"/>
</dbReference>
<accession>A0A095XYX1</accession>
<sequence>MALDDTQVFLPELWASHARFRGASTALVCGDERLSWGELNRRCNQVANALLAAGAGKPSKVAVLMNNAVDTAVVLLGVMKSGACVVPISTMLTATQVATLLADSGASVLFASDATRALADEALADLADGDHRLLLCAGVSPDPWQPLAGWLAGADEGEPPVRYDLGDDFNIIYSSGTTGTPKGIVQTHRARQHWSYSNALELRMDHESVALATTSLYSNGTWFMLLPPLFVGATVVVMESFSPESFLELVAREGVTHTFMVPTQYIGVLESPALPEADLSSLRYMLSAGSPLRQDTKEAVLERLGPGLFELYGFSEGFATICRPEQQHKRGSVGTPVIGFDLRIIDDEGRELPAGEPGEIVGYGGGLMKHYHNREAETEASIWRDERGRTFLRSGDIGKVDRDGFLYILDRKKDMIISGGFNVFPKDIEEVVGAHPDVSDVTVIGIPDPKWGETPLALVIPRAGAAVDPDALLVWANEQLAKAQRLKAVELREDFPRNALGKVIKRELRTPYWEAS</sequence>
<dbReference type="PANTHER" id="PTHR43767:SF1">
    <property type="entry name" value="NONRIBOSOMAL PEPTIDE SYNTHASE PES1 (EUROFUNG)-RELATED"/>
    <property type="match status" value="1"/>
</dbReference>
<keyword evidence="4" id="KW-1185">Reference proteome</keyword>
<evidence type="ECO:0000313" key="3">
    <source>
        <dbReference type="EMBL" id="KGE04961.1"/>
    </source>
</evidence>
<dbReference type="PATRIC" id="fig|1265313.6.peg.431"/>
<dbReference type="RefSeq" id="WP_035513860.1">
    <property type="nucleotide sequence ID" value="NZ_KN234746.1"/>
</dbReference>